<feature type="compositionally biased region" description="Basic and acidic residues" evidence="4">
    <location>
        <begin position="8"/>
        <end position="21"/>
    </location>
</feature>
<feature type="region of interest" description="Disordered" evidence="4">
    <location>
        <begin position="1"/>
        <end position="26"/>
    </location>
</feature>
<evidence type="ECO:0000256" key="2">
    <source>
        <dbReference type="ARBA" id="ARBA00023125"/>
    </source>
</evidence>
<dbReference type="PRINTS" id="PR00598">
    <property type="entry name" value="HTHMARR"/>
</dbReference>
<dbReference type="PROSITE" id="PS01117">
    <property type="entry name" value="HTH_MARR_1"/>
    <property type="match status" value="1"/>
</dbReference>
<dbReference type="eggNOG" id="COG1846">
    <property type="taxonomic scope" value="Bacteria"/>
</dbReference>
<proteinExistence type="predicted"/>
<evidence type="ECO:0000313" key="6">
    <source>
        <dbReference type="EMBL" id="SMD18081.1"/>
    </source>
</evidence>
<dbReference type="SMART" id="SM00347">
    <property type="entry name" value="HTH_MARR"/>
    <property type="match status" value="1"/>
</dbReference>
<evidence type="ECO:0000256" key="1">
    <source>
        <dbReference type="ARBA" id="ARBA00023015"/>
    </source>
</evidence>
<evidence type="ECO:0000256" key="3">
    <source>
        <dbReference type="ARBA" id="ARBA00023163"/>
    </source>
</evidence>
<accession>A0A1W2F827</accession>
<protein>
    <submittedName>
        <fullName evidence="6">DNA-binding transcriptional regulator, MarR family</fullName>
    </submittedName>
</protein>
<dbReference type="InterPro" id="IPR000835">
    <property type="entry name" value="HTH_MarR-typ"/>
</dbReference>
<dbReference type="InterPro" id="IPR036390">
    <property type="entry name" value="WH_DNA-bd_sf"/>
</dbReference>
<dbReference type="PANTHER" id="PTHR42756">
    <property type="entry name" value="TRANSCRIPTIONAL REGULATOR, MARR"/>
    <property type="match status" value="1"/>
</dbReference>
<dbReference type="EMBL" id="FWYC01000012">
    <property type="protein sequence ID" value="SMD18081.1"/>
    <property type="molecule type" value="Genomic_DNA"/>
</dbReference>
<dbReference type="PANTHER" id="PTHR42756:SF1">
    <property type="entry name" value="TRANSCRIPTIONAL REPRESSOR OF EMRAB OPERON"/>
    <property type="match status" value="1"/>
</dbReference>
<dbReference type="Proteomes" id="UP000192840">
    <property type="component" value="Unassembled WGS sequence"/>
</dbReference>
<dbReference type="RefSeq" id="WP_036016562.1">
    <property type="nucleotide sequence ID" value="NZ_FWYC01000012.1"/>
</dbReference>
<gene>
    <name evidence="6" type="ORF">SAMN05660733_05298</name>
</gene>
<name>A0A1W2F827_9PSEU</name>
<keyword evidence="2 6" id="KW-0238">DNA-binding</keyword>
<dbReference type="GO" id="GO:0003700">
    <property type="term" value="F:DNA-binding transcription factor activity"/>
    <property type="evidence" value="ECO:0007669"/>
    <property type="project" value="InterPro"/>
</dbReference>
<evidence type="ECO:0000256" key="4">
    <source>
        <dbReference type="SAM" id="MobiDB-lite"/>
    </source>
</evidence>
<evidence type="ECO:0000313" key="7">
    <source>
        <dbReference type="Proteomes" id="UP000192840"/>
    </source>
</evidence>
<keyword evidence="1" id="KW-0805">Transcription regulation</keyword>
<dbReference type="Gene3D" id="1.10.10.10">
    <property type="entry name" value="Winged helix-like DNA-binding domain superfamily/Winged helix DNA-binding domain"/>
    <property type="match status" value="1"/>
</dbReference>
<keyword evidence="7" id="KW-1185">Reference proteome</keyword>
<dbReference type="GO" id="GO:0003677">
    <property type="term" value="F:DNA binding"/>
    <property type="evidence" value="ECO:0007669"/>
    <property type="project" value="UniProtKB-KW"/>
</dbReference>
<dbReference type="STRING" id="40571.SAMN05660733_05298"/>
<keyword evidence="3" id="KW-0804">Transcription</keyword>
<reference evidence="7" key="1">
    <citation type="submission" date="2017-04" db="EMBL/GenBank/DDBJ databases">
        <authorList>
            <person name="Varghese N."/>
            <person name="Submissions S."/>
        </authorList>
    </citation>
    <scope>NUCLEOTIDE SEQUENCE [LARGE SCALE GENOMIC DNA]</scope>
    <source>
        <strain evidence="7">DSM 44073</strain>
    </source>
</reference>
<sequence>MEGNSIDPDPRRDTGVPRSRSESSLGYQLNRTTRLLGRELRTRLEPFGIAAAPFAVLFELYHLDGLTQAELRARLQVEQPTMAKTLDRMERDGLITRQPDQHDRRRSLISLTPQAHRLRAEVIAAVQAGNAAALRGLDQSRIDQFFETLALIIGNLTQDD</sequence>
<organism evidence="6 7">
    <name type="scientific">Lentzea albidocapillata</name>
    <dbReference type="NCBI Taxonomy" id="40571"/>
    <lineage>
        <taxon>Bacteria</taxon>
        <taxon>Bacillati</taxon>
        <taxon>Actinomycetota</taxon>
        <taxon>Actinomycetes</taxon>
        <taxon>Pseudonocardiales</taxon>
        <taxon>Pseudonocardiaceae</taxon>
        <taxon>Lentzea</taxon>
    </lineage>
</organism>
<feature type="domain" description="HTH marR-type" evidence="5">
    <location>
        <begin position="22"/>
        <end position="154"/>
    </location>
</feature>
<dbReference type="InterPro" id="IPR023187">
    <property type="entry name" value="Tscrpt_reg_MarR-type_CS"/>
</dbReference>
<dbReference type="SUPFAM" id="SSF46785">
    <property type="entry name" value="Winged helix' DNA-binding domain"/>
    <property type="match status" value="1"/>
</dbReference>
<dbReference type="Pfam" id="PF12802">
    <property type="entry name" value="MarR_2"/>
    <property type="match status" value="1"/>
</dbReference>
<dbReference type="PROSITE" id="PS50995">
    <property type="entry name" value="HTH_MARR_2"/>
    <property type="match status" value="1"/>
</dbReference>
<dbReference type="AlphaFoldDB" id="A0A1W2F827"/>
<evidence type="ECO:0000259" key="5">
    <source>
        <dbReference type="PROSITE" id="PS50995"/>
    </source>
</evidence>
<dbReference type="InterPro" id="IPR036388">
    <property type="entry name" value="WH-like_DNA-bd_sf"/>
</dbReference>